<keyword evidence="3" id="KW-1185">Reference proteome</keyword>
<dbReference type="Proteomes" id="UP000276133">
    <property type="component" value="Unassembled WGS sequence"/>
</dbReference>
<organism evidence="2 3">
    <name type="scientific">Brachionus plicatilis</name>
    <name type="common">Marine rotifer</name>
    <name type="synonym">Brachionus muelleri</name>
    <dbReference type="NCBI Taxonomy" id="10195"/>
    <lineage>
        <taxon>Eukaryota</taxon>
        <taxon>Metazoa</taxon>
        <taxon>Spiralia</taxon>
        <taxon>Gnathifera</taxon>
        <taxon>Rotifera</taxon>
        <taxon>Eurotatoria</taxon>
        <taxon>Monogononta</taxon>
        <taxon>Pseudotrocha</taxon>
        <taxon>Ploima</taxon>
        <taxon>Brachionidae</taxon>
        <taxon>Brachionus</taxon>
    </lineage>
</organism>
<proteinExistence type="predicted"/>
<name>A0A3M7S2A0_BRAPC</name>
<sequence length="71" mass="7519">MVKENWSNKEPSANNAVISAPGSTAPAGLGSESKSSPSVQTHSKTPLSSQAAPNPWGDYISKQNFIDMHFC</sequence>
<evidence type="ECO:0000256" key="1">
    <source>
        <dbReference type="SAM" id="MobiDB-lite"/>
    </source>
</evidence>
<dbReference type="AlphaFoldDB" id="A0A3M7S2A0"/>
<dbReference type="EMBL" id="REGN01002170">
    <property type="protein sequence ID" value="RNA29745.1"/>
    <property type="molecule type" value="Genomic_DNA"/>
</dbReference>
<reference evidence="2 3" key="1">
    <citation type="journal article" date="2018" name="Sci. Rep.">
        <title>Genomic signatures of local adaptation to the degree of environmental predictability in rotifers.</title>
        <authorList>
            <person name="Franch-Gras L."/>
            <person name="Hahn C."/>
            <person name="Garcia-Roger E.M."/>
            <person name="Carmona M.J."/>
            <person name="Serra M."/>
            <person name="Gomez A."/>
        </authorList>
    </citation>
    <scope>NUCLEOTIDE SEQUENCE [LARGE SCALE GENOMIC DNA]</scope>
    <source>
        <strain evidence="2">HYR1</strain>
    </source>
</reference>
<evidence type="ECO:0000313" key="2">
    <source>
        <dbReference type="EMBL" id="RNA29745.1"/>
    </source>
</evidence>
<comment type="caution">
    <text evidence="2">The sequence shown here is derived from an EMBL/GenBank/DDBJ whole genome shotgun (WGS) entry which is preliminary data.</text>
</comment>
<feature type="compositionally biased region" description="Polar residues" evidence="1">
    <location>
        <begin position="32"/>
        <end position="52"/>
    </location>
</feature>
<dbReference type="OrthoDB" id="10556793at2759"/>
<evidence type="ECO:0000313" key="3">
    <source>
        <dbReference type="Proteomes" id="UP000276133"/>
    </source>
</evidence>
<accession>A0A3M7S2A0</accession>
<gene>
    <name evidence="2" type="ORF">BpHYR1_015676</name>
</gene>
<protein>
    <submittedName>
        <fullName evidence="2">Uncharacterized protein</fullName>
    </submittedName>
</protein>
<feature type="region of interest" description="Disordered" evidence="1">
    <location>
        <begin position="1"/>
        <end position="58"/>
    </location>
</feature>
<feature type="compositionally biased region" description="Polar residues" evidence="1">
    <location>
        <begin position="8"/>
        <end position="17"/>
    </location>
</feature>